<dbReference type="Gene3D" id="1.10.10.10">
    <property type="entry name" value="Winged helix-like DNA-binding domain superfamily/Winged helix DNA-binding domain"/>
    <property type="match status" value="1"/>
</dbReference>
<dbReference type="SUPFAM" id="SSF46785">
    <property type="entry name" value="Winged helix' DNA-binding domain"/>
    <property type="match status" value="1"/>
</dbReference>
<accession>A0A7D8A745</accession>
<sequence>MTADSDEHDDSAAELRYALFRLTRRLRSARALDAMSDAQLAALGALRVHGRRTLSALAEHEHVTAPTMSATVNGLADLGLVVRVPDDDDRRRVYVEITPQGESVVIETIRRRNRLLADLIDAQHFDDDELAVLHAASALLKRMADA</sequence>
<keyword evidence="3" id="KW-0804">Transcription</keyword>
<dbReference type="RefSeq" id="WP_182254705.1">
    <property type="nucleotide sequence ID" value="NZ_CP043732.1"/>
</dbReference>
<dbReference type="GO" id="GO:0003700">
    <property type="term" value="F:DNA-binding transcription factor activity"/>
    <property type="evidence" value="ECO:0007669"/>
    <property type="project" value="InterPro"/>
</dbReference>
<feature type="domain" description="HTH marR-type" evidence="4">
    <location>
        <begin position="12"/>
        <end position="145"/>
    </location>
</feature>
<dbReference type="Pfam" id="PF12802">
    <property type="entry name" value="MarR_2"/>
    <property type="match status" value="1"/>
</dbReference>
<name>A0A7D8A745_9MICO</name>
<dbReference type="InterPro" id="IPR000835">
    <property type="entry name" value="HTH_MarR-typ"/>
</dbReference>
<evidence type="ECO:0000259" key="4">
    <source>
        <dbReference type="PROSITE" id="PS50995"/>
    </source>
</evidence>
<dbReference type="PANTHER" id="PTHR39515">
    <property type="entry name" value="CONSERVED PROTEIN"/>
    <property type="match status" value="1"/>
</dbReference>
<protein>
    <submittedName>
        <fullName evidence="5">MarR family transcriptional regulator</fullName>
    </submittedName>
</protein>
<dbReference type="EMBL" id="CP043732">
    <property type="protein sequence ID" value="QMU96380.1"/>
    <property type="molecule type" value="Genomic_DNA"/>
</dbReference>
<dbReference type="AlphaFoldDB" id="A0A7D8A745"/>
<dbReference type="InterPro" id="IPR036388">
    <property type="entry name" value="WH-like_DNA-bd_sf"/>
</dbReference>
<dbReference type="PROSITE" id="PS50995">
    <property type="entry name" value="HTH_MARR_2"/>
    <property type="match status" value="1"/>
</dbReference>
<dbReference type="Proteomes" id="UP000515708">
    <property type="component" value="Chromosome"/>
</dbReference>
<dbReference type="SMART" id="SM00347">
    <property type="entry name" value="HTH_MARR"/>
    <property type="match status" value="1"/>
</dbReference>
<organism evidence="5 6">
    <name type="scientific">Microbacterium esteraromaticum</name>
    <dbReference type="NCBI Taxonomy" id="57043"/>
    <lineage>
        <taxon>Bacteria</taxon>
        <taxon>Bacillati</taxon>
        <taxon>Actinomycetota</taxon>
        <taxon>Actinomycetes</taxon>
        <taxon>Micrococcales</taxon>
        <taxon>Microbacteriaceae</taxon>
        <taxon>Microbacterium</taxon>
    </lineage>
</organism>
<keyword evidence="1" id="KW-0805">Transcription regulation</keyword>
<reference evidence="5 6" key="1">
    <citation type="journal article" date="2020" name="Front. Microbiol.">
        <title>Design of Bacterial Strain-Specific qPCR Assays Using NGS Data and Publicly Available Resources and Its Application to Track Biocontrol Strains.</title>
        <authorList>
            <person name="Hernandez I."/>
            <person name="Sant C."/>
            <person name="Martinez R."/>
            <person name="Fernandez C."/>
        </authorList>
    </citation>
    <scope>NUCLEOTIDE SEQUENCE [LARGE SCALE GENOMIC DNA]</scope>
    <source>
        <strain evidence="5 6">B24</strain>
    </source>
</reference>
<gene>
    <name evidence="5" type="ORF">FVO59_03525</name>
</gene>
<dbReference type="InterPro" id="IPR036390">
    <property type="entry name" value="WH_DNA-bd_sf"/>
</dbReference>
<evidence type="ECO:0000313" key="5">
    <source>
        <dbReference type="EMBL" id="QMU96380.1"/>
    </source>
</evidence>
<dbReference type="InterPro" id="IPR052526">
    <property type="entry name" value="HTH-type_Bedaq_tolerance"/>
</dbReference>
<evidence type="ECO:0000256" key="2">
    <source>
        <dbReference type="ARBA" id="ARBA00023125"/>
    </source>
</evidence>
<dbReference type="InterPro" id="IPR023187">
    <property type="entry name" value="Tscrpt_reg_MarR-type_CS"/>
</dbReference>
<evidence type="ECO:0000313" key="6">
    <source>
        <dbReference type="Proteomes" id="UP000515708"/>
    </source>
</evidence>
<evidence type="ECO:0000256" key="1">
    <source>
        <dbReference type="ARBA" id="ARBA00023015"/>
    </source>
</evidence>
<dbReference type="PROSITE" id="PS01117">
    <property type="entry name" value="HTH_MARR_1"/>
    <property type="match status" value="1"/>
</dbReference>
<keyword evidence="2" id="KW-0238">DNA-binding</keyword>
<dbReference type="PANTHER" id="PTHR39515:SF2">
    <property type="entry name" value="HTH-TYPE TRANSCRIPTIONAL REGULATOR RV0880"/>
    <property type="match status" value="1"/>
</dbReference>
<evidence type="ECO:0000256" key="3">
    <source>
        <dbReference type="ARBA" id="ARBA00023163"/>
    </source>
</evidence>
<dbReference type="GO" id="GO:0003677">
    <property type="term" value="F:DNA binding"/>
    <property type="evidence" value="ECO:0007669"/>
    <property type="project" value="UniProtKB-KW"/>
</dbReference>
<proteinExistence type="predicted"/>